<gene>
    <name evidence="2" type="ORF">NX784_28625</name>
</gene>
<proteinExistence type="predicted"/>
<feature type="transmembrane region" description="Helical" evidence="1">
    <location>
        <begin position="126"/>
        <end position="148"/>
    </location>
</feature>
<keyword evidence="3" id="KW-1185">Reference proteome</keyword>
<keyword evidence="1" id="KW-0812">Transmembrane</keyword>
<keyword evidence="1" id="KW-0472">Membrane</keyword>
<feature type="transmembrane region" description="Helical" evidence="1">
    <location>
        <begin position="154"/>
        <end position="175"/>
    </location>
</feature>
<dbReference type="Proteomes" id="UP001204151">
    <property type="component" value="Unassembled WGS sequence"/>
</dbReference>
<sequence length="213" mass="23956">MNNVKKLTAAAARHVTYVGITVCSFLCLNWINELLFSRLDVTTGANWVFLPAGVRLLSTLFFGLAGLEGMFLVGVYLNFHHFMFRSDYRSWSGAVAGSLGPYLASLFAIHWFMLKRDLEGLNLRRLLFTGLLCGFISPIFHQAFMWVLTGTVDWATLAAMIVGDTTGILIVLVLAKGAITYNDRYNVAWHLARRWPFARSSANRSIQTNRLQK</sequence>
<protein>
    <submittedName>
        <fullName evidence="2">Uncharacterized protein</fullName>
    </submittedName>
</protein>
<evidence type="ECO:0000313" key="3">
    <source>
        <dbReference type="Proteomes" id="UP001204151"/>
    </source>
</evidence>
<evidence type="ECO:0000313" key="2">
    <source>
        <dbReference type="EMBL" id="MCS0585550.1"/>
    </source>
</evidence>
<comment type="caution">
    <text evidence="2">The sequence shown here is derived from an EMBL/GenBank/DDBJ whole genome shotgun (WGS) entry which is preliminary data.</text>
</comment>
<keyword evidence="1" id="KW-1133">Transmembrane helix</keyword>
<feature type="transmembrane region" description="Helical" evidence="1">
    <location>
        <begin position="91"/>
        <end position="114"/>
    </location>
</feature>
<dbReference type="RefSeq" id="WP_258820070.1">
    <property type="nucleotide sequence ID" value="NZ_JANUGW010000047.1"/>
</dbReference>
<accession>A0ABT2A071</accession>
<organism evidence="2 3">
    <name type="scientific">Massilia pinisoli</name>
    <dbReference type="NCBI Taxonomy" id="1772194"/>
    <lineage>
        <taxon>Bacteria</taxon>
        <taxon>Pseudomonadati</taxon>
        <taxon>Pseudomonadota</taxon>
        <taxon>Betaproteobacteria</taxon>
        <taxon>Burkholderiales</taxon>
        <taxon>Oxalobacteraceae</taxon>
        <taxon>Telluria group</taxon>
        <taxon>Massilia</taxon>
    </lineage>
</organism>
<evidence type="ECO:0000256" key="1">
    <source>
        <dbReference type="SAM" id="Phobius"/>
    </source>
</evidence>
<dbReference type="EMBL" id="JANUGW010000047">
    <property type="protein sequence ID" value="MCS0585550.1"/>
    <property type="molecule type" value="Genomic_DNA"/>
</dbReference>
<feature type="transmembrane region" description="Helical" evidence="1">
    <location>
        <begin position="56"/>
        <end position="79"/>
    </location>
</feature>
<reference evidence="2 3" key="1">
    <citation type="submission" date="2022-08" db="EMBL/GenBank/DDBJ databases">
        <title>Reclassification of Massilia species as members of the genera Telluria, Duganella, Pseudoduganella, Mokoshia gen. nov. and Zemynaea gen. nov. using orthogonal and non-orthogonal genome-based approaches.</title>
        <authorList>
            <person name="Bowman J.P."/>
        </authorList>
    </citation>
    <scope>NUCLEOTIDE SEQUENCE [LARGE SCALE GENOMIC DNA]</scope>
    <source>
        <strain evidence="2 3">JCM 31316</strain>
    </source>
</reference>
<name>A0ABT2A071_9BURK</name>
<feature type="transmembrane region" description="Helical" evidence="1">
    <location>
        <begin position="15"/>
        <end position="35"/>
    </location>
</feature>